<evidence type="ECO:0000313" key="2">
    <source>
        <dbReference type="RefSeq" id="XP_074200588.1"/>
    </source>
</evidence>
<dbReference type="Proteomes" id="UP001732780">
    <property type="component" value="Chromosome 2"/>
</dbReference>
<evidence type="ECO:0000313" key="1">
    <source>
        <dbReference type="Proteomes" id="UP001732780"/>
    </source>
</evidence>
<gene>
    <name evidence="2" type="primary">PRR27</name>
</gene>
<organism evidence="1 2">
    <name type="scientific">Camelus bactrianus</name>
    <name type="common">Bactrian camel</name>
    <dbReference type="NCBI Taxonomy" id="9837"/>
    <lineage>
        <taxon>Eukaryota</taxon>
        <taxon>Metazoa</taxon>
        <taxon>Chordata</taxon>
        <taxon>Craniata</taxon>
        <taxon>Vertebrata</taxon>
        <taxon>Euteleostomi</taxon>
        <taxon>Mammalia</taxon>
        <taxon>Eutheria</taxon>
        <taxon>Laurasiatheria</taxon>
        <taxon>Artiodactyla</taxon>
        <taxon>Tylopoda</taxon>
        <taxon>Camelidae</taxon>
        <taxon>Camelus</taxon>
    </lineage>
</organism>
<dbReference type="RefSeq" id="XP_074200588.1">
    <property type="nucleotide sequence ID" value="XM_074344487.1"/>
</dbReference>
<protein>
    <submittedName>
        <fullName evidence="2">Proline-rich protein 27 isoform X1</fullName>
    </submittedName>
</protein>
<reference evidence="2" key="1">
    <citation type="submission" date="2025-08" db="UniProtKB">
        <authorList>
            <consortium name="RefSeq"/>
        </authorList>
    </citation>
    <scope>IDENTIFICATION</scope>
    <source>
        <tissue evidence="2">Blood</tissue>
    </source>
</reference>
<keyword evidence="1" id="KW-1185">Reference proteome</keyword>
<name>A0AC58NS24_CAMBA</name>
<sequence>MKLLLWACIVSVAFARKRFYFFDENFASSSEEDYSGNFGSRYPINPSLNIPYPLPETDFAPPSNPPGNNFPSYPRNRDPDTRILPNPWIFTAFGAPFYRIPNFPTPSWLPRPLPPPPRGDLPFLPPPSRRWGPFSPTETALPVAAEPYVAKPFVPPTPPRTVPEIEPPAVTAPDEGEPAAAAAAAGPQPSALDQVGCLSLTPMTHGVVAAGKKHNLPTGKRASV</sequence>
<proteinExistence type="predicted"/>
<accession>A0AC58NS24</accession>